<feature type="transmembrane region" description="Helical" evidence="6">
    <location>
        <begin position="113"/>
        <end position="133"/>
    </location>
</feature>
<dbReference type="InterPro" id="IPR005496">
    <property type="entry name" value="Integral_membrane_TerC"/>
</dbReference>
<evidence type="ECO:0000313" key="7">
    <source>
        <dbReference type="EMBL" id="SMD34107.1"/>
    </source>
</evidence>
<evidence type="ECO:0000256" key="1">
    <source>
        <dbReference type="ARBA" id="ARBA00004141"/>
    </source>
</evidence>
<dbReference type="GO" id="GO:0016020">
    <property type="term" value="C:membrane"/>
    <property type="evidence" value="ECO:0007669"/>
    <property type="project" value="UniProtKB-SubCell"/>
</dbReference>
<reference evidence="7 8" key="1">
    <citation type="submission" date="2017-04" db="EMBL/GenBank/DDBJ databases">
        <authorList>
            <person name="Afonso C.L."/>
            <person name="Miller P.J."/>
            <person name="Scott M.A."/>
            <person name="Spackman E."/>
            <person name="Goraichik I."/>
            <person name="Dimitrov K.M."/>
            <person name="Suarez D.L."/>
            <person name="Swayne D.E."/>
        </authorList>
    </citation>
    <scope>NUCLEOTIDE SEQUENCE [LARGE SCALE GENOMIC DNA]</scope>
    <source>
        <strain evidence="7 8">DSM 26133</strain>
    </source>
</reference>
<name>A0A1W2GBR6_REIFA</name>
<evidence type="ECO:0000256" key="5">
    <source>
        <dbReference type="ARBA" id="ARBA00023136"/>
    </source>
</evidence>
<dbReference type="PANTHER" id="PTHR30238:SF0">
    <property type="entry name" value="THYLAKOID MEMBRANE PROTEIN TERC, CHLOROPLASTIC"/>
    <property type="match status" value="1"/>
</dbReference>
<feature type="transmembrane region" description="Helical" evidence="6">
    <location>
        <begin position="85"/>
        <end position="101"/>
    </location>
</feature>
<protein>
    <submittedName>
        <fullName evidence="7">Tellurite resistance protein TerC</fullName>
    </submittedName>
</protein>
<evidence type="ECO:0000256" key="3">
    <source>
        <dbReference type="ARBA" id="ARBA00022692"/>
    </source>
</evidence>
<gene>
    <name evidence="7" type="ORF">SAMN04488029_1840</name>
</gene>
<evidence type="ECO:0000256" key="4">
    <source>
        <dbReference type="ARBA" id="ARBA00022989"/>
    </source>
</evidence>
<organism evidence="7 8">
    <name type="scientific">Reichenbachiella faecimaris</name>
    <dbReference type="NCBI Taxonomy" id="692418"/>
    <lineage>
        <taxon>Bacteria</taxon>
        <taxon>Pseudomonadati</taxon>
        <taxon>Bacteroidota</taxon>
        <taxon>Cytophagia</taxon>
        <taxon>Cytophagales</taxon>
        <taxon>Reichenbachiellaceae</taxon>
        <taxon>Reichenbachiella</taxon>
    </lineage>
</organism>
<feature type="transmembrane region" description="Helical" evidence="6">
    <location>
        <begin position="45"/>
        <end position="65"/>
    </location>
</feature>
<dbReference type="OrthoDB" id="9783692at2"/>
<dbReference type="NCBIfam" id="TIGR03718">
    <property type="entry name" value="R_switched_Alx"/>
    <property type="match status" value="1"/>
</dbReference>
<feature type="transmembrane region" description="Helical" evidence="6">
    <location>
        <begin position="239"/>
        <end position="257"/>
    </location>
</feature>
<accession>A0A1W2GBR6</accession>
<keyword evidence="3 6" id="KW-0812">Transmembrane</keyword>
<keyword evidence="8" id="KW-1185">Reference proteome</keyword>
<dbReference type="Pfam" id="PF03741">
    <property type="entry name" value="TerC"/>
    <property type="match status" value="1"/>
</dbReference>
<feature type="transmembrane region" description="Helical" evidence="6">
    <location>
        <begin position="198"/>
        <end position="219"/>
    </location>
</feature>
<comment type="similarity">
    <text evidence="2">Belongs to the TerC family.</text>
</comment>
<proteinExistence type="inferred from homology"/>
<feature type="transmembrane region" description="Helical" evidence="6">
    <location>
        <begin position="12"/>
        <end position="33"/>
    </location>
</feature>
<feature type="transmembrane region" description="Helical" evidence="6">
    <location>
        <begin position="301"/>
        <end position="323"/>
    </location>
</feature>
<keyword evidence="5 6" id="KW-0472">Membrane</keyword>
<dbReference type="EMBL" id="FWYF01000002">
    <property type="protein sequence ID" value="SMD34107.1"/>
    <property type="molecule type" value="Genomic_DNA"/>
</dbReference>
<dbReference type="STRING" id="692418.SAMN04488029_1840"/>
<evidence type="ECO:0000256" key="2">
    <source>
        <dbReference type="ARBA" id="ARBA00007511"/>
    </source>
</evidence>
<sequence>MILNLFSGTNEGLLFGVFGIVIILFLAIDLGLVHKGPAKITQKDALLQTIFWVIVSCIFGGLIYFFGGGADDALEYFSAYVTEKALSVDNIFVILLILRYFKIKDEYYHDILFWGILGAIIFRAIFIFLGALLIGEFHWILYIFGVFLVYSGIKIFNEDDDMEIEPEKNILTRWAKKILPISTDDRGGRFAFVEKGKLWFTPLFLVILLIESTDLIFAVDSIPAAFAITQNEFVIYTSNIFAVMGLRAMFFLLANILDRFYLLQKGLSIVLIFIGVKMLMEMSIVQQGFQMAFGIEHAHIPIIWSFIVIMVALTLSIILSIMFPQEEEIVEPVETTKN</sequence>
<keyword evidence="4 6" id="KW-1133">Transmembrane helix</keyword>
<dbReference type="InterPro" id="IPR022369">
    <property type="entry name" value="Integral_membrane_TerC_rswitch"/>
</dbReference>
<dbReference type="RefSeq" id="WP_084372511.1">
    <property type="nucleotide sequence ID" value="NZ_FWYF01000002.1"/>
</dbReference>
<dbReference type="PANTHER" id="PTHR30238">
    <property type="entry name" value="MEMBRANE BOUND PREDICTED REDOX MODULATOR"/>
    <property type="match status" value="1"/>
</dbReference>
<dbReference type="Proteomes" id="UP000192472">
    <property type="component" value="Unassembled WGS sequence"/>
</dbReference>
<evidence type="ECO:0000256" key="6">
    <source>
        <dbReference type="SAM" id="Phobius"/>
    </source>
</evidence>
<comment type="subcellular location">
    <subcellularLocation>
        <location evidence="1">Membrane</location>
        <topology evidence="1">Multi-pass membrane protein</topology>
    </subcellularLocation>
</comment>
<dbReference type="AlphaFoldDB" id="A0A1W2GBR6"/>
<feature type="transmembrane region" description="Helical" evidence="6">
    <location>
        <begin position="139"/>
        <end position="156"/>
    </location>
</feature>
<evidence type="ECO:0000313" key="8">
    <source>
        <dbReference type="Proteomes" id="UP000192472"/>
    </source>
</evidence>
<feature type="transmembrane region" description="Helical" evidence="6">
    <location>
        <begin position="269"/>
        <end position="289"/>
    </location>
</feature>